<sequence length="60" mass="6755">MSCSRARGCHGERLETFDVQVRPFSFYETRDDVRFGELPDCPAAQSRIFLTKTLGSRAAA</sequence>
<proteinExistence type="predicted"/>
<dbReference type="Proteomes" id="UP000682266">
    <property type="component" value="Unassembled WGS sequence"/>
</dbReference>
<accession>A0AA41E7R5</accession>
<evidence type="ECO:0000313" key="2">
    <source>
        <dbReference type="Proteomes" id="UP000682266"/>
    </source>
</evidence>
<dbReference type="RefSeq" id="WP_105786427.1">
    <property type="nucleotide sequence ID" value="NZ_CADESL010000003.1"/>
</dbReference>
<gene>
    <name evidence="1" type="ORF">KDW93_13035</name>
</gene>
<name>A0AA41E7R5_9BURK</name>
<protein>
    <submittedName>
        <fullName evidence="1">Uncharacterized protein</fullName>
    </submittedName>
</protein>
<reference evidence="1" key="1">
    <citation type="submission" date="2021-04" db="EMBL/GenBank/DDBJ databases">
        <title>A collection of bacterial strains from the Burkholderia cepacia Research Laboratory and Repository.</title>
        <authorList>
            <person name="Lipuma J."/>
            <person name="Spilker T."/>
        </authorList>
    </citation>
    <scope>NUCLEOTIDE SEQUENCE</scope>
    <source>
        <strain evidence="1">AU36012</strain>
    </source>
</reference>
<dbReference type="EMBL" id="JAGSVG010000009">
    <property type="protein sequence ID" value="MBR8129890.1"/>
    <property type="molecule type" value="Genomic_DNA"/>
</dbReference>
<comment type="caution">
    <text evidence="1">The sequence shown here is derived from an EMBL/GenBank/DDBJ whole genome shotgun (WGS) entry which is preliminary data.</text>
</comment>
<evidence type="ECO:0000313" key="1">
    <source>
        <dbReference type="EMBL" id="MBR8129890.1"/>
    </source>
</evidence>
<organism evidence="1 2">
    <name type="scientific">Burkholderia ambifaria</name>
    <dbReference type="NCBI Taxonomy" id="152480"/>
    <lineage>
        <taxon>Bacteria</taxon>
        <taxon>Pseudomonadati</taxon>
        <taxon>Pseudomonadota</taxon>
        <taxon>Betaproteobacteria</taxon>
        <taxon>Burkholderiales</taxon>
        <taxon>Burkholderiaceae</taxon>
        <taxon>Burkholderia</taxon>
        <taxon>Burkholderia cepacia complex</taxon>
    </lineage>
</organism>
<dbReference type="AlphaFoldDB" id="A0AA41E7R5"/>